<dbReference type="AlphaFoldDB" id="A0AAW2BSH0"/>
<name>A0AAW2BSH0_9ROSI</name>
<accession>A0AAW2BSH0</accession>
<evidence type="ECO:0000313" key="1">
    <source>
        <dbReference type="EMBL" id="KAK9988308.1"/>
    </source>
</evidence>
<organism evidence="1 2">
    <name type="scientific">Lithocarpus litseifolius</name>
    <dbReference type="NCBI Taxonomy" id="425828"/>
    <lineage>
        <taxon>Eukaryota</taxon>
        <taxon>Viridiplantae</taxon>
        <taxon>Streptophyta</taxon>
        <taxon>Embryophyta</taxon>
        <taxon>Tracheophyta</taxon>
        <taxon>Spermatophyta</taxon>
        <taxon>Magnoliopsida</taxon>
        <taxon>eudicotyledons</taxon>
        <taxon>Gunneridae</taxon>
        <taxon>Pentapetalae</taxon>
        <taxon>rosids</taxon>
        <taxon>fabids</taxon>
        <taxon>Fagales</taxon>
        <taxon>Fagaceae</taxon>
        <taxon>Lithocarpus</taxon>
    </lineage>
</organism>
<dbReference type="EMBL" id="JAZDWU010000010">
    <property type="protein sequence ID" value="KAK9988308.1"/>
    <property type="molecule type" value="Genomic_DNA"/>
</dbReference>
<evidence type="ECO:0000313" key="2">
    <source>
        <dbReference type="Proteomes" id="UP001459277"/>
    </source>
</evidence>
<keyword evidence="2" id="KW-1185">Reference proteome</keyword>
<dbReference type="Proteomes" id="UP001459277">
    <property type="component" value="Unassembled WGS sequence"/>
</dbReference>
<gene>
    <name evidence="1" type="ORF">SO802_028547</name>
</gene>
<comment type="caution">
    <text evidence="1">The sequence shown here is derived from an EMBL/GenBank/DDBJ whole genome shotgun (WGS) entry which is preliminary data.</text>
</comment>
<sequence length="107" mass="11404">MRWWPVEWRCRGGVGFMTGDRVREDLLGGGRRSRDTGVSGFSTASIGGGVEIDRERGVVKAEVSMVGVTDDDPVGSLLIIVMIRATVRPILELPTPVGCASCHCGSS</sequence>
<proteinExistence type="predicted"/>
<reference evidence="1 2" key="1">
    <citation type="submission" date="2024-01" db="EMBL/GenBank/DDBJ databases">
        <title>A telomere-to-telomere, gap-free genome of sweet tea (Lithocarpus litseifolius).</title>
        <authorList>
            <person name="Zhou J."/>
        </authorList>
    </citation>
    <scope>NUCLEOTIDE SEQUENCE [LARGE SCALE GENOMIC DNA]</scope>
    <source>
        <strain evidence="1">Zhou-2022a</strain>
        <tissue evidence="1">Leaf</tissue>
    </source>
</reference>
<protein>
    <submittedName>
        <fullName evidence="1">Uncharacterized protein</fullName>
    </submittedName>
</protein>